<feature type="domain" description="PAP/OAS1 substrate-binding-related" evidence="3">
    <location>
        <begin position="173"/>
        <end position="364"/>
    </location>
</feature>
<dbReference type="InterPro" id="IPR054708">
    <property type="entry name" value="MTPAP-like_central"/>
</dbReference>
<evidence type="ECO:0000259" key="3">
    <source>
        <dbReference type="Pfam" id="PF26180"/>
    </source>
</evidence>
<evidence type="ECO:0000313" key="5">
    <source>
        <dbReference type="Proteomes" id="UP000030748"/>
    </source>
</evidence>
<dbReference type="EMBL" id="KI632289">
    <property type="protein sequence ID" value="EYU20100.1"/>
    <property type="molecule type" value="Genomic_DNA"/>
</dbReference>
<name>A0A022Q0R5_ERYGU</name>
<feature type="region of interest" description="Disordered" evidence="1">
    <location>
        <begin position="1"/>
        <end position="23"/>
    </location>
</feature>
<dbReference type="InterPro" id="IPR043519">
    <property type="entry name" value="NT_sf"/>
</dbReference>
<dbReference type="Proteomes" id="UP000030748">
    <property type="component" value="Unassembled WGS sequence"/>
</dbReference>
<dbReference type="InterPro" id="IPR058921">
    <property type="entry name" value="PAP/OAS1-rel"/>
</dbReference>
<evidence type="ECO:0000256" key="1">
    <source>
        <dbReference type="SAM" id="MobiDB-lite"/>
    </source>
</evidence>
<keyword evidence="5" id="KW-1185">Reference proteome</keyword>
<evidence type="ECO:0000259" key="2">
    <source>
        <dbReference type="Pfam" id="PF22600"/>
    </source>
</evidence>
<proteinExistence type="predicted"/>
<organism evidence="4 5">
    <name type="scientific">Erythranthe guttata</name>
    <name type="common">Yellow monkey flower</name>
    <name type="synonym">Mimulus guttatus</name>
    <dbReference type="NCBI Taxonomy" id="4155"/>
    <lineage>
        <taxon>Eukaryota</taxon>
        <taxon>Viridiplantae</taxon>
        <taxon>Streptophyta</taxon>
        <taxon>Embryophyta</taxon>
        <taxon>Tracheophyta</taxon>
        <taxon>Spermatophyta</taxon>
        <taxon>Magnoliopsida</taxon>
        <taxon>eudicotyledons</taxon>
        <taxon>Gunneridae</taxon>
        <taxon>Pentapetalae</taxon>
        <taxon>asterids</taxon>
        <taxon>lamiids</taxon>
        <taxon>Lamiales</taxon>
        <taxon>Phrymaceae</taxon>
        <taxon>Erythranthe</taxon>
    </lineage>
</organism>
<feature type="non-terminal residue" evidence="4">
    <location>
        <position position="478"/>
    </location>
</feature>
<gene>
    <name evidence="4" type="ORF">MIMGU_mgv1a021180mg</name>
</gene>
<reference evidence="4 5" key="1">
    <citation type="journal article" date="2013" name="Proc. Natl. Acad. Sci. U.S.A.">
        <title>Fine-scale variation in meiotic recombination in Mimulus inferred from population shotgun sequencing.</title>
        <authorList>
            <person name="Hellsten U."/>
            <person name="Wright K.M."/>
            <person name="Jenkins J."/>
            <person name="Shu S."/>
            <person name="Yuan Y."/>
            <person name="Wessler S.R."/>
            <person name="Schmutz J."/>
            <person name="Willis J.H."/>
            <person name="Rokhsar D.S."/>
        </authorList>
    </citation>
    <scope>NUCLEOTIDE SEQUENCE [LARGE SCALE GENOMIC DNA]</scope>
    <source>
        <strain evidence="5">cv. DUN x IM62</strain>
    </source>
</reference>
<dbReference type="Pfam" id="PF22600">
    <property type="entry name" value="MTPAP-like_central"/>
    <property type="match status" value="1"/>
</dbReference>
<protein>
    <recommendedName>
        <fullName evidence="6">Polymerase nucleotidyl transferase domain-containing protein</fullName>
    </recommendedName>
</protein>
<sequence length="478" mass="54150">MSNFQPCLPTCSSSSASSSSSYPQHPLSVEGEKWWMLERTANGIISSIRPDTYSEKTRMTGIKIIEKLFLEHLGIKVFPYGSVPLKTYLPDGDIDMSAITHQNTEDAVANNFYQILKAYEQNNFGFLITDVTMIDAQVKVVKCILDHIPVDISFNKVGGFSSLCFLETVNKDIQKGHLFKQSIILIKAWCYYESRILGASYGLISTYALETMILHIINLFHSHLRGPLSVLYTFLEYYSSFDWERFGISLDGLIILEALPDVVVQRPQIEDDMLLGEDLIQRCKNYFSIPIRAVRAEGGQFQLKPINILDPLNDENNLGRSISLGNFYRIKSALSYGYKKLTEVLMLQESCISDGIKKFFVNTINRRHALEMENRVAACTRGRYYKVANLHGNCTSSFEGMIYGQYFLNYTLPFPRRPQNVRPGPAFLETNVERNSIHLDIGGAAVESNDDGNKINIDKEATSSEIEEELTSMLSYIK</sequence>
<dbReference type="SUPFAM" id="SSF81631">
    <property type="entry name" value="PAP/OAS1 substrate-binding domain"/>
    <property type="match status" value="1"/>
</dbReference>
<dbReference type="SUPFAM" id="SSF81301">
    <property type="entry name" value="Nucleotidyltransferase"/>
    <property type="match status" value="1"/>
</dbReference>
<dbReference type="PANTHER" id="PTHR45979">
    <property type="entry name" value="PAP/OAS1 SUBSTRATE-BINDING DOMAIN SUPERFAMILY"/>
    <property type="match status" value="1"/>
</dbReference>
<dbReference type="AlphaFoldDB" id="A0A022Q0R5"/>
<dbReference type="eggNOG" id="KOG1906">
    <property type="taxonomic scope" value="Eukaryota"/>
</dbReference>
<accession>A0A022Q0R5</accession>
<dbReference type="Gene3D" id="1.10.1410.10">
    <property type="match status" value="1"/>
</dbReference>
<dbReference type="STRING" id="4155.A0A022Q0R5"/>
<evidence type="ECO:0000313" key="4">
    <source>
        <dbReference type="EMBL" id="EYU20100.1"/>
    </source>
</evidence>
<dbReference type="Pfam" id="PF26180">
    <property type="entry name" value="PAP-OAS1"/>
    <property type="match status" value="1"/>
</dbReference>
<evidence type="ECO:0008006" key="6">
    <source>
        <dbReference type="Google" id="ProtNLM"/>
    </source>
</evidence>
<dbReference type="Gene3D" id="3.30.460.10">
    <property type="entry name" value="Beta Polymerase, domain 2"/>
    <property type="match status" value="1"/>
</dbReference>
<feature type="compositionally biased region" description="Low complexity" evidence="1">
    <location>
        <begin position="12"/>
        <end position="21"/>
    </location>
</feature>
<dbReference type="OMA" id="FFPEMGQ"/>
<feature type="domain" description="Poly(A) RNA polymerase mitochondrial-like central palm" evidence="2">
    <location>
        <begin position="40"/>
        <end position="162"/>
    </location>
</feature>
<dbReference type="PANTHER" id="PTHR45979:SF6">
    <property type="entry name" value="NUCLEOTIDYLTRANSFERASE DOMAIN PROTEIN"/>
    <property type="match status" value="1"/>
</dbReference>
<dbReference type="InterPro" id="IPR058920">
    <property type="entry name" value="PAP-OAS1-bd-rel"/>
</dbReference>